<dbReference type="InterPro" id="IPR049012">
    <property type="entry name" value="Mutator_transp_dom"/>
</dbReference>
<organism evidence="3 4">
    <name type="scientific">Cyphomyrmex costatus</name>
    <dbReference type="NCBI Taxonomy" id="456900"/>
    <lineage>
        <taxon>Eukaryota</taxon>
        <taxon>Metazoa</taxon>
        <taxon>Ecdysozoa</taxon>
        <taxon>Arthropoda</taxon>
        <taxon>Hexapoda</taxon>
        <taxon>Insecta</taxon>
        <taxon>Pterygota</taxon>
        <taxon>Neoptera</taxon>
        <taxon>Endopterygota</taxon>
        <taxon>Hymenoptera</taxon>
        <taxon>Apocrita</taxon>
        <taxon>Aculeata</taxon>
        <taxon>Formicoidea</taxon>
        <taxon>Formicidae</taxon>
        <taxon>Myrmicinae</taxon>
        <taxon>Cyphomyrmex</taxon>
    </lineage>
</organism>
<dbReference type="Pfam" id="PF20700">
    <property type="entry name" value="Mutator"/>
    <property type="match status" value="1"/>
</dbReference>
<dbReference type="EMBL" id="KQ977255">
    <property type="protein sequence ID" value="KYN04649.1"/>
    <property type="molecule type" value="Genomic_DNA"/>
</dbReference>
<feature type="domain" description="Mutator-like transposase" evidence="2">
    <location>
        <begin position="74"/>
        <end position="416"/>
    </location>
</feature>
<keyword evidence="4" id="KW-1185">Reference proteome</keyword>
<evidence type="ECO:0000256" key="1">
    <source>
        <dbReference type="SAM" id="MobiDB-lite"/>
    </source>
</evidence>
<dbReference type="Proteomes" id="UP000078542">
    <property type="component" value="Unassembled WGS sequence"/>
</dbReference>
<name>A0A151IK70_9HYME</name>
<feature type="region of interest" description="Disordered" evidence="1">
    <location>
        <begin position="1"/>
        <end position="37"/>
    </location>
</feature>
<dbReference type="PANTHER" id="PTHR33309:SF3">
    <property type="entry name" value="CCHC-TYPE DOMAIN-CONTAINING PROTEIN"/>
    <property type="match status" value="1"/>
</dbReference>
<sequence length="579" mass="64886">MSNTSSSRVRKGSKKDTAYENRRKRKRPLNRHEIEKPEDLNVSASARKLKQKDINDVEVDPTFGYHLVNFVTVFTAISNIVVCKVCHSEVKFTESSKRGLGFKIVVSCDNCDKKEIPNSPFIKNAYEINRRIILAMRLLGIGLQGIRKFCAFMELPRPVFQSVYDTIIENISAASGVVSKNSMSNAAKEEKRISSENGETNGITVSGDGSWRKRGFSSLYGLVSLIGWHTGKLIDVLVKCKYCKACEYWQKKNGTDEYKEWAENHAEECQANHDGSAGKMEVDAAIEMFQRSENLHNIKYVSYIDDGDSKTFKDITDAGPYENITITKKECVDHVQKRIGTHLRNLKKNTKGLGGKGKLTGKLIDELSIYFGLAIRRNCDSVQKMKNAIWATLFHKISTDENPQHDHCPTGGNSWCSWQRAKSEDTLATYTHKPPMREEVFKAIKPVYEKLVTDDLLNRCIGGYTQNSNESFNSTVWAMAPKALNSGEKIIDIAANIATSVFNDGLMSVLHVIGVMGMKIGSNSYNLCAEVDEKRIKKAEKSLSDGAKQARIDLRSIRKDKEELEVDLEGELYGAGIAD</sequence>
<dbReference type="AlphaFoldDB" id="A0A151IK70"/>
<evidence type="ECO:0000259" key="2">
    <source>
        <dbReference type="Pfam" id="PF20700"/>
    </source>
</evidence>
<accession>A0A151IK70</accession>
<protein>
    <recommendedName>
        <fullName evidence="2">Mutator-like transposase domain-containing protein</fullName>
    </recommendedName>
</protein>
<reference evidence="3 4" key="1">
    <citation type="submission" date="2016-03" db="EMBL/GenBank/DDBJ databases">
        <title>Cyphomyrmex costatus WGS genome.</title>
        <authorList>
            <person name="Nygaard S."/>
            <person name="Hu H."/>
            <person name="Boomsma J."/>
            <person name="Zhang G."/>
        </authorList>
    </citation>
    <scope>NUCLEOTIDE SEQUENCE [LARGE SCALE GENOMIC DNA]</scope>
    <source>
        <strain evidence="3">MS0001</strain>
        <tissue evidence="3">Whole body</tissue>
    </source>
</reference>
<dbReference type="PANTHER" id="PTHR33309">
    <property type="entry name" value="KERATIN, ULTRA HIGH-SULFUR MATRIX PROTEIN-LIKE"/>
    <property type="match status" value="1"/>
</dbReference>
<gene>
    <name evidence="3" type="ORF">ALC62_04480</name>
</gene>
<evidence type="ECO:0000313" key="3">
    <source>
        <dbReference type="EMBL" id="KYN04649.1"/>
    </source>
</evidence>
<evidence type="ECO:0000313" key="4">
    <source>
        <dbReference type="Proteomes" id="UP000078542"/>
    </source>
</evidence>
<proteinExistence type="predicted"/>